<proteinExistence type="predicted"/>
<organism evidence="1 2">
    <name type="scientific">Canariomyces notabilis</name>
    <dbReference type="NCBI Taxonomy" id="2074819"/>
    <lineage>
        <taxon>Eukaryota</taxon>
        <taxon>Fungi</taxon>
        <taxon>Dikarya</taxon>
        <taxon>Ascomycota</taxon>
        <taxon>Pezizomycotina</taxon>
        <taxon>Sordariomycetes</taxon>
        <taxon>Sordariomycetidae</taxon>
        <taxon>Sordariales</taxon>
        <taxon>Chaetomiaceae</taxon>
        <taxon>Canariomyces</taxon>
    </lineage>
</organism>
<dbReference type="AlphaFoldDB" id="A0AAN6TH21"/>
<keyword evidence="2" id="KW-1185">Reference proteome</keyword>
<name>A0AAN6TH21_9PEZI</name>
<reference evidence="1" key="1">
    <citation type="journal article" date="2023" name="Mol. Phylogenet. Evol.">
        <title>Genome-scale phylogeny and comparative genomics of the fungal order Sordariales.</title>
        <authorList>
            <person name="Hensen N."/>
            <person name="Bonometti L."/>
            <person name="Westerberg I."/>
            <person name="Brannstrom I.O."/>
            <person name="Guillou S."/>
            <person name="Cros-Aarteil S."/>
            <person name="Calhoun S."/>
            <person name="Haridas S."/>
            <person name="Kuo A."/>
            <person name="Mondo S."/>
            <person name="Pangilinan J."/>
            <person name="Riley R."/>
            <person name="LaButti K."/>
            <person name="Andreopoulos B."/>
            <person name="Lipzen A."/>
            <person name="Chen C."/>
            <person name="Yan M."/>
            <person name="Daum C."/>
            <person name="Ng V."/>
            <person name="Clum A."/>
            <person name="Steindorff A."/>
            <person name="Ohm R.A."/>
            <person name="Martin F."/>
            <person name="Silar P."/>
            <person name="Natvig D.O."/>
            <person name="Lalanne C."/>
            <person name="Gautier V."/>
            <person name="Ament-Velasquez S.L."/>
            <person name="Kruys A."/>
            <person name="Hutchinson M.I."/>
            <person name="Powell A.J."/>
            <person name="Barry K."/>
            <person name="Miller A.N."/>
            <person name="Grigoriev I.V."/>
            <person name="Debuchy R."/>
            <person name="Gladieux P."/>
            <person name="Hiltunen Thoren M."/>
            <person name="Johannesson H."/>
        </authorList>
    </citation>
    <scope>NUCLEOTIDE SEQUENCE</scope>
    <source>
        <strain evidence="1">CBS 508.74</strain>
    </source>
</reference>
<evidence type="ECO:0000313" key="2">
    <source>
        <dbReference type="Proteomes" id="UP001302812"/>
    </source>
</evidence>
<dbReference type="GeneID" id="89934427"/>
<protein>
    <submittedName>
        <fullName evidence="1">Uncharacterized protein</fullName>
    </submittedName>
</protein>
<reference evidence="1" key="2">
    <citation type="submission" date="2023-05" db="EMBL/GenBank/DDBJ databases">
        <authorList>
            <consortium name="Lawrence Berkeley National Laboratory"/>
            <person name="Steindorff A."/>
            <person name="Hensen N."/>
            <person name="Bonometti L."/>
            <person name="Westerberg I."/>
            <person name="Brannstrom I.O."/>
            <person name="Guillou S."/>
            <person name="Cros-Aarteil S."/>
            <person name="Calhoun S."/>
            <person name="Haridas S."/>
            <person name="Kuo A."/>
            <person name="Mondo S."/>
            <person name="Pangilinan J."/>
            <person name="Riley R."/>
            <person name="Labutti K."/>
            <person name="Andreopoulos B."/>
            <person name="Lipzen A."/>
            <person name="Chen C."/>
            <person name="Yanf M."/>
            <person name="Daum C."/>
            <person name="Ng V."/>
            <person name="Clum A."/>
            <person name="Ohm R."/>
            <person name="Martin F."/>
            <person name="Silar P."/>
            <person name="Natvig D."/>
            <person name="Lalanne C."/>
            <person name="Gautier V."/>
            <person name="Ament-Velasquez S.L."/>
            <person name="Kruys A."/>
            <person name="Hutchinson M.I."/>
            <person name="Powell A.J."/>
            <person name="Barry K."/>
            <person name="Miller A.N."/>
            <person name="Grigoriev I.V."/>
            <person name="Debuchy R."/>
            <person name="Gladieux P."/>
            <person name="Thoren M.H."/>
            <person name="Johannesson H."/>
        </authorList>
    </citation>
    <scope>NUCLEOTIDE SEQUENCE</scope>
    <source>
        <strain evidence="1">CBS 508.74</strain>
    </source>
</reference>
<evidence type="ECO:0000313" key="1">
    <source>
        <dbReference type="EMBL" id="KAK4114016.1"/>
    </source>
</evidence>
<sequence>MKIRQWCFRLSPLHMDEISWRPDQPHKLGSCLKARIAQPQFTSASRCETLFASTVNSIFSASPKRGQAFRSSCSRALTSTVGQGWTLGAGHDDISCAKRAQAASCVVNFIKLMIMYRSLQSGPFQVGSGSRWETRQGDQELDQLCIC</sequence>
<dbReference type="EMBL" id="MU853338">
    <property type="protein sequence ID" value="KAK4114016.1"/>
    <property type="molecule type" value="Genomic_DNA"/>
</dbReference>
<gene>
    <name evidence="1" type="ORF">N656DRAFT_612203</name>
</gene>
<comment type="caution">
    <text evidence="1">The sequence shown here is derived from an EMBL/GenBank/DDBJ whole genome shotgun (WGS) entry which is preliminary data.</text>
</comment>
<accession>A0AAN6TH21</accession>
<dbReference type="Proteomes" id="UP001302812">
    <property type="component" value="Unassembled WGS sequence"/>
</dbReference>
<dbReference type="RefSeq" id="XP_064671586.1">
    <property type="nucleotide sequence ID" value="XM_064810302.1"/>
</dbReference>